<dbReference type="RefSeq" id="WP_006005914.1">
    <property type="nucleotide sequence ID" value="NZ_DS996355.1"/>
</dbReference>
<reference evidence="1 2" key="1">
    <citation type="submission" date="2008-10" db="EMBL/GenBank/DDBJ databases">
        <title>Draft genome sequence of Desulvovibrio piger (ATCC 29098).</title>
        <authorList>
            <person name="Sudarsanam P."/>
            <person name="Ley R."/>
            <person name="Guruge J."/>
            <person name="Turnbaugh P.J."/>
            <person name="Mahowald M."/>
            <person name="Liep D."/>
            <person name="Gordon J."/>
        </authorList>
    </citation>
    <scope>NUCLEOTIDE SEQUENCE [LARGE SCALE GENOMIC DNA]</scope>
    <source>
        <strain evidence="1 2">ATCC 29098</strain>
    </source>
</reference>
<dbReference type="OrthoDB" id="9927241at2"/>
<gene>
    <name evidence="1" type="ORF">DESPIG_01305</name>
</gene>
<dbReference type="Proteomes" id="UP000003676">
    <property type="component" value="Unassembled WGS sequence"/>
</dbReference>
<dbReference type="AlphaFoldDB" id="B6WTA0"/>
<evidence type="ECO:0008006" key="3">
    <source>
        <dbReference type="Google" id="ProtNLM"/>
    </source>
</evidence>
<reference evidence="1 2" key="2">
    <citation type="submission" date="2008-10" db="EMBL/GenBank/DDBJ databases">
        <authorList>
            <person name="Fulton L."/>
            <person name="Clifton S."/>
            <person name="Fulton B."/>
            <person name="Xu J."/>
            <person name="Minx P."/>
            <person name="Pepin K.H."/>
            <person name="Johnson M."/>
            <person name="Bhonagiri V."/>
            <person name="Nash W.E."/>
            <person name="Mardis E.R."/>
            <person name="Wilson R.K."/>
        </authorList>
    </citation>
    <scope>NUCLEOTIDE SEQUENCE [LARGE SCALE GENOMIC DNA]</scope>
    <source>
        <strain evidence="1 2">ATCC 29098</strain>
    </source>
</reference>
<protein>
    <recommendedName>
        <fullName evidence="3">Ribbon-helix-helix protein CopG domain-containing protein</fullName>
    </recommendedName>
</protein>
<sequence>MPRSESFSLRLPQPLYDRLFDVIAATGNEVTRSGVIVKALETYLAILECNPGMLEGYDSGRDRSATQKDET</sequence>
<proteinExistence type="predicted"/>
<evidence type="ECO:0000313" key="2">
    <source>
        <dbReference type="Proteomes" id="UP000003676"/>
    </source>
</evidence>
<organism evidence="1 2">
    <name type="scientific">Desulfovibrio piger ATCC 29098</name>
    <dbReference type="NCBI Taxonomy" id="411464"/>
    <lineage>
        <taxon>Bacteria</taxon>
        <taxon>Pseudomonadati</taxon>
        <taxon>Thermodesulfobacteriota</taxon>
        <taxon>Desulfovibrionia</taxon>
        <taxon>Desulfovibrionales</taxon>
        <taxon>Desulfovibrionaceae</taxon>
        <taxon>Desulfovibrio</taxon>
    </lineage>
</organism>
<comment type="caution">
    <text evidence="1">The sequence shown here is derived from an EMBL/GenBank/DDBJ whole genome shotgun (WGS) entry which is preliminary data.</text>
</comment>
<accession>B6WTA0</accession>
<dbReference type="HOGENOM" id="CLU_2733490_0_0_7"/>
<name>B6WTA0_9BACT</name>
<dbReference type="EMBL" id="ABXU01000030">
    <property type="protein sequence ID" value="EEB33790.1"/>
    <property type="molecule type" value="Genomic_DNA"/>
</dbReference>
<evidence type="ECO:0000313" key="1">
    <source>
        <dbReference type="EMBL" id="EEB33790.1"/>
    </source>
</evidence>